<dbReference type="GO" id="GO:0016740">
    <property type="term" value="F:transferase activity"/>
    <property type="evidence" value="ECO:0007669"/>
    <property type="project" value="UniProtKB-KW"/>
</dbReference>
<dbReference type="PANTHER" id="PTHR36699:SF1">
    <property type="entry name" value="L,D-TRANSPEPTIDASE YAFK-RELATED"/>
    <property type="match status" value="1"/>
</dbReference>
<evidence type="ECO:0000256" key="1">
    <source>
        <dbReference type="ARBA" id="ARBA00004752"/>
    </source>
</evidence>
<evidence type="ECO:0000313" key="10">
    <source>
        <dbReference type="EMBL" id="SDW05688.1"/>
    </source>
</evidence>
<evidence type="ECO:0000256" key="3">
    <source>
        <dbReference type="ARBA" id="ARBA00022679"/>
    </source>
</evidence>
<accession>A0A8X8LC62</accession>
<protein>
    <submittedName>
        <fullName evidence="10">Murein L,D-transpeptidase YafK</fullName>
    </submittedName>
</protein>
<dbReference type="GO" id="GO:0009252">
    <property type="term" value="P:peptidoglycan biosynthetic process"/>
    <property type="evidence" value="ECO:0007669"/>
    <property type="project" value="UniProtKB-KW"/>
</dbReference>
<organism evidence="10 11">
    <name type="scientific">Hydrobacter penzbergensis</name>
    <dbReference type="NCBI Taxonomy" id="1235997"/>
    <lineage>
        <taxon>Bacteria</taxon>
        <taxon>Pseudomonadati</taxon>
        <taxon>Bacteroidota</taxon>
        <taxon>Chitinophagia</taxon>
        <taxon>Chitinophagales</taxon>
        <taxon>Chitinophagaceae</taxon>
        <taxon>Hydrobacter</taxon>
    </lineage>
</organism>
<evidence type="ECO:0000256" key="5">
    <source>
        <dbReference type="ARBA" id="ARBA00022984"/>
    </source>
</evidence>
<dbReference type="InterPro" id="IPR038063">
    <property type="entry name" value="Transpep_catalytic_dom"/>
</dbReference>
<dbReference type="Pfam" id="PF03734">
    <property type="entry name" value="YkuD"/>
    <property type="match status" value="1"/>
</dbReference>
<feature type="domain" description="L,D-TPase catalytic" evidence="9">
    <location>
        <begin position="62"/>
        <end position="195"/>
    </location>
</feature>
<feature type="active site" description="Nucleophile" evidence="7">
    <location>
        <position position="164"/>
    </location>
</feature>
<dbReference type="EMBL" id="FNNO01000001">
    <property type="protein sequence ID" value="SDW05688.1"/>
    <property type="molecule type" value="Genomic_DNA"/>
</dbReference>
<reference evidence="10 11" key="1">
    <citation type="submission" date="2016-10" db="EMBL/GenBank/DDBJ databases">
        <authorList>
            <person name="Varghese N."/>
            <person name="Submissions S."/>
        </authorList>
    </citation>
    <scope>NUCLEOTIDE SEQUENCE [LARGE SCALE GENOMIC DNA]</scope>
    <source>
        <strain evidence="10 11">DSM 25353</strain>
    </source>
</reference>
<evidence type="ECO:0000256" key="2">
    <source>
        <dbReference type="ARBA" id="ARBA00005992"/>
    </source>
</evidence>
<dbReference type="PANTHER" id="PTHR36699">
    <property type="entry name" value="LD-TRANSPEPTIDASE"/>
    <property type="match status" value="1"/>
</dbReference>
<sequence>MKMKVLVLALCGSMMVLDLSAQSSFMENQRGYPRVINAIREKEDTLKKQFQAAHLTWPAKQIYMRSFKYDSQLEVWVRNNLHEPFKLFKTYKICALSGSLGPKRIEGDYQVPEGFYYINQFNPKSVYHMSLGLNYPNMSDQLLSDSAKPGSGIYIHGSCITVGCIPVQNSQIEELYLLASYARNLGQDFIPVHIFPIRFNVEKSREYLQKISKEDKEYQSFTTRLKDVFDYFETHKKIPLISVNRKGEYEML</sequence>
<evidence type="ECO:0000256" key="7">
    <source>
        <dbReference type="PROSITE-ProRule" id="PRU01373"/>
    </source>
</evidence>
<dbReference type="GO" id="GO:0008360">
    <property type="term" value="P:regulation of cell shape"/>
    <property type="evidence" value="ECO:0007669"/>
    <property type="project" value="UniProtKB-UniRule"/>
</dbReference>
<evidence type="ECO:0000259" key="9">
    <source>
        <dbReference type="PROSITE" id="PS52029"/>
    </source>
</evidence>
<dbReference type="AlphaFoldDB" id="A0A8X8LC62"/>
<dbReference type="Proteomes" id="UP000198711">
    <property type="component" value="Unassembled WGS sequence"/>
</dbReference>
<evidence type="ECO:0000256" key="8">
    <source>
        <dbReference type="SAM" id="SignalP"/>
    </source>
</evidence>
<dbReference type="GO" id="GO:0004180">
    <property type="term" value="F:carboxypeptidase activity"/>
    <property type="evidence" value="ECO:0007669"/>
    <property type="project" value="UniProtKB-ARBA"/>
</dbReference>
<keyword evidence="5 7" id="KW-0573">Peptidoglycan synthesis</keyword>
<dbReference type="SUPFAM" id="SSF141523">
    <property type="entry name" value="L,D-transpeptidase catalytic domain-like"/>
    <property type="match status" value="1"/>
</dbReference>
<comment type="similarity">
    <text evidence="2">Belongs to the YkuD family.</text>
</comment>
<evidence type="ECO:0000256" key="4">
    <source>
        <dbReference type="ARBA" id="ARBA00022960"/>
    </source>
</evidence>
<dbReference type="InterPro" id="IPR005490">
    <property type="entry name" value="LD_TPept_cat_dom"/>
</dbReference>
<dbReference type="RefSeq" id="WP_092721320.1">
    <property type="nucleotide sequence ID" value="NZ_FNNO01000001.1"/>
</dbReference>
<dbReference type="PROSITE" id="PS52029">
    <property type="entry name" value="LD_TPASE"/>
    <property type="match status" value="1"/>
</dbReference>
<evidence type="ECO:0000256" key="6">
    <source>
        <dbReference type="ARBA" id="ARBA00023316"/>
    </source>
</evidence>
<keyword evidence="4 7" id="KW-0133">Cell shape</keyword>
<proteinExistence type="inferred from homology"/>
<keyword evidence="8" id="KW-0732">Signal</keyword>
<comment type="caution">
    <text evidence="10">The sequence shown here is derived from an EMBL/GenBank/DDBJ whole genome shotgun (WGS) entry which is preliminary data.</text>
</comment>
<feature type="signal peptide" evidence="8">
    <location>
        <begin position="1"/>
        <end position="21"/>
    </location>
</feature>
<name>A0A8X8LC62_9BACT</name>
<feature type="active site" description="Proton donor/acceptor" evidence="7">
    <location>
        <position position="156"/>
    </location>
</feature>
<dbReference type="CDD" id="cd16913">
    <property type="entry name" value="YkuD_like"/>
    <property type="match status" value="1"/>
</dbReference>
<gene>
    <name evidence="10" type="ORF">SAMN05444410_101130</name>
</gene>
<comment type="pathway">
    <text evidence="1 7">Cell wall biogenesis; peptidoglycan biosynthesis.</text>
</comment>
<keyword evidence="3" id="KW-0808">Transferase</keyword>
<keyword evidence="6 7" id="KW-0961">Cell wall biogenesis/degradation</keyword>
<keyword evidence="11" id="KW-1185">Reference proteome</keyword>
<feature type="chain" id="PRO_5036495024" evidence="8">
    <location>
        <begin position="22"/>
        <end position="252"/>
    </location>
</feature>
<dbReference type="GO" id="GO:0071555">
    <property type="term" value="P:cell wall organization"/>
    <property type="evidence" value="ECO:0007669"/>
    <property type="project" value="UniProtKB-UniRule"/>
</dbReference>
<evidence type="ECO:0000313" key="11">
    <source>
        <dbReference type="Proteomes" id="UP000198711"/>
    </source>
</evidence>